<evidence type="ECO:0000256" key="1">
    <source>
        <dbReference type="SAM" id="MobiDB-lite"/>
    </source>
</evidence>
<reference evidence="2 3" key="1">
    <citation type="journal article" date="2020" name="Nature">
        <title>Six reference-quality genomes reveal evolution of bat adaptations.</title>
        <authorList>
            <person name="Jebb D."/>
            <person name="Huang Z."/>
            <person name="Pippel M."/>
            <person name="Hughes G.M."/>
            <person name="Lavrichenko K."/>
            <person name="Devanna P."/>
            <person name="Winkler S."/>
            <person name="Jermiin L.S."/>
            <person name="Skirmuntt E.C."/>
            <person name="Katzourakis A."/>
            <person name="Burkitt-Gray L."/>
            <person name="Ray D.A."/>
            <person name="Sullivan K.A.M."/>
            <person name="Roscito J.G."/>
            <person name="Kirilenko B.M."/>
            <person name="Davalos L.M."/>
            <person name="Corthals A.P."/>
            <person name="Power M.L."/>
            <person name="Jones G."/>
            <person name="Ransome R.D."/>
            <person name="Dechmann D.K.N."/>
            <person name="Locatelli A.G."/>
            <person name="Puechmaille S.J."/>
            <person name="Fedrigo O."/>
            <person name="Jarvis E.D."/>
            <person name="Hiller M."/>
            <person name="Vernes S.C."/>
            <person name="Myers E.W."/>
            <person name="Teeling E.C."/>
        </authorList>
    </citation>
    <scope>NUCLEOTIDE SEQUENCE [LARGE SCALE GENOMIC DNA]</scope>
    <source>
        <strain evidence="2">MRouAeg1</strain>
        <tissue evidence="2">Muscle</tissue>
    </source>
</reference>
<organism evidence="2 3">
    <name type="scientific">Rousettus aegyptiacus</name>
    <name type="common">Egyptian fruit bat</name>
    <name type="synonym">Pteropus aegyptiacus</name>
    <dbReference type="NCBI Taxonomy" id="9407"/>
    <lineage>
        <taxon>Eukaryota</taxon>
        <taxon>Metazoa</taxon>
        <taxon>Chordata</taxon>
        <taxon>Craniata</taxon>
        <taxon>Vertebrata</taxon>
        <taxon>Euteleostomi</taxon>
        <taxon>Mammalia</taxon>
        <taxon>Eutheria</taxon>
        <taxon>Laurasiatheria</taxon>
        <taxon>Chiroptera</taxon>
        <taxon>Yinpterochiroptera</taxon>
        <taxon>Pteropodoidea</taxon>
        <taxon>Pteropodidae</taxon>
        <taxon>Rousettinae</taxon>
        <taxon>Rousettus</taxon>
    </lineage>
</organism>
<evidence type="ECO:0000313" key="2">
    <source>
        <dbReference type="EMBL" id="KAF6397154.1"/>
    </source>
</evidence>
<dbReference type="EMBL" id="JACASE010000017">
    <property type="protein sequence ID" value="KAF6397154.1"/>
    <property type="molecule type" value="Genomic_DNA"/>
</dbReference>
<comment type="caution">
    <text evidence="2">The sequence shown here is derived from an EMBL/GenBank/DDBJ whole genome shotgun (WGS) entry which is preliminary data.</text>
</comment>
<sequence length="127" mass="13975">MRGMWAERGPQGPLRTSMCHTHTPPTRANLDSDRQACPDARPQPSSGPMADRRVKEQGAREGQPGGARGLLGRRTHVLHVGEAQLRFRQVMTSPNWSGGLPLPPSEPRTAPHRATPQQHARTIQDPE</sequence>
<protein>
    <submittedName>
        <fullName evidence="2">Uncharacterized protein</fullName>
    </submittedName>
</protein>
<gene>
    <name evidence="2" type="ORF">HJG63_009816</name>
</gene>
<proteinExistence type="predicted"/>
<keyword evidence="3" id="KW-1185">Reference proteome</keyword>
<dbReference type="AlphaFoldDB" id="A0A7J8BEM8"/>
<dbReference type="Proteomes" id="UP000593571">
    <property type="component" value="Unassembled WGS sequence"/>
</dbReference>
<name>A0A7J8BEM8_ROUAE</name>
<accession>A0A7J8BEM8</accession>
<feature type="region of interest" description="Disordered" evidence="1">
    <location>
        <begin position="1"/>
        <end position="75"/>
    </location>
</feature>
<evidence type="ECO:0000313" key="3">
    <source>
        <dbReference type="Proteomes" id="UP000593571"/>
    </source>
</evidence>
<feature type="compositionally biased region" description="Basic and acidic residues" evidence="1">
    <location>
        <begin position="50"/>
        <end position="59"/>
    </location>
</feature>
<feature type="region of interest" description="Disordered" evidence="1">
    <location>
        <begin position="89"/>
        <end position="127"/>
    </location>
</feature>